<dbReference type="RefSeq" id="XP_023690108.1">
    <property type="nucleotide sequence ID" value="XM_023834340.2"/>
</dbReference>
<feature type="compositionally biased region" description="Acidic residues" evidence="8">
    <location>
        <begin position="490"/>
        <end position="502"/>
    </location>
</feature>
<dbReference type="Proteomes" id="UP000261540">
    <property type="component" value="Unplaced"/>
</dbReference>
<evidence type="ECO:0000256" key="2">
    <source>
        <dbReference type="ARBA" id="ARBA00008789"/>
    </source>
</evidence>
<comment type="subcellular location">
    <subcellularLocation>
        <location evidence="1">Cell membrane</location>
        <topology evidence="1">Multi-pass membrane protein</topology>
    </subcellularLocation>
    <subcellularLocation>
        <location evidence="7">Membrane</location>
        <topology evidence="7">Multi-pass membrane protein</topology>
    </subcellularLocation>
</comment>
<dbReference type="Pfam" id="PF09815">
    <property type="entry name" value="XK-related"/>
    <property type="match status" value="1"/>
</dbReference>
<evidence type="ECO:0000256" key="3">
    <source>
        <dbReference type="ARBA" id="ARBA00022475"/>
    </source>
</evidence>
<keyword evidence="5 7" id="KW-1133">Transmembrane helix</keyword>
<dbReference type="PANTHER" id="PTHR16024">
    <property type="entry name" value="XK-RELATED PROTEIN"/>
    <property type="match status" value="1"/>
</dbReference>
<keyword evidence="4 7" id="KW-0812">Transmembrane</keyword>
<feature type="transmembrane region" description="Helical" evidence="7">
    <location>
        <begin position="57"/>
        <end position="76"/>
    </location>
</feature>
<feature type="transmembrane region" description="Helical" evidence="7">
    <location>
        <begin position="321"/>
        <end position="340"/>
    </location>
</feature>
<sequence>MKEHTNAQDMQTADRKVRWTAWCQVILFGWTVVIILAERTALIYCVVYYLWHTHFKRAVLTFGLVVPGTVVQVLSFKWYREDGAQQKCCLRFVHILHLGIFKRLWDCMWCLWHSPESGDGLSAIVMQQADVSALRLLEALLLTLPQTVLQTYILLTTDEGILSPVFVCCTLCLLSTSWALVLYSRACSLVRPGHLPMPPAALLCQLLWRASMLGARIASLMFFMRVFCGWICGVIGFHWLIASLWLVTQQTDICSSPWRWHLFNCALGAMHVFFFLNVKDGPSRFRISSFYLVMLLENAALLLLASDFLSEATWDSMGVPAAVFCSFLLGITSLVLYYRFLHPKSTEISHNLWNGHLGIACLRGESSFSLGDKMAVVPSVPSQGNIPLTAVARDMVEHSGTCGAESAMQDGHHHWLLIRLALKTGNLAKINIAYGYGEVAAMIDTMEMPEMKDVESQPPESESKDGIMPLSEGKENFQSVSEPSFTSDLTGDEEEEDEDLETESPLPSPVFDYRRGSPEGKSVLEENLEPRYCPTESTTTLYFSADPQSPGSASYLGLDRDSAAENMGDTSPMSGDAGLQAEARELPNRVNPRCRSPPKTETRTPEPMSPRFLIPRRQVVLSWKDKPERF</sequence>
<feature type="compositionally biased region" description="Polar residues" evidence="8">
    <location>
        <begin position="541"/>
        <end position="552"/>
    </location>
</feature>
<evidence type="ECO:0000256" key="6">
    <source>
        <dbReference type="ARBA" id="ARBA00023136"/>
    </source>
</evidence>
<feature type="region of interest" description="Disordered" evidence="8">
    <location>
        <begin position="451"/>
        <end position="525"/>
    </location>
</feature>
<accession>A0A3B3TA13</accession>
<feature type="transmembrane region" description="Helical" evidence="7">
    <location>
        <begin position="136"/>
        <end position="155"/>
    </location>
</feature>
<dbReference type="Ensembl" id="ENSPKIT00000020513.1">
    <property type="protein sequence ID" value="ENSPKIP00000039505.1"/>
    <property type="gene ID" value="ENSPKIG00000016840.1"/>
</dbReference>
<feature type="transmembrane region" description="Helical" evidence="7">
    <location>
        <begin position="222"/>
        <end position="246"/>
    </location>
</feature>
<feature type="compositionally biased region" description="Basic and acidic residues" evidence="8">
    <location>
        <begin position="451"/>
        <end position="465"/>
    </location>
</feature>
<comment type="similarity">
    <text evidence="2 7">Belongs to the XK family.</text>
</comment>
<evidence type="ECO:0000313" key="10">
    <source>
        <dbReference type="Proteomes" id="UP000261540"/>
    </source>
</evidence>
<dbReference type="AlphaFoldDB" id="A0A3B3TA13"/>
<dbReference type="GeneID" id="111855378"/>
<keyword evidence="3" id="KW-1003">Cell membrane</keyword>
<evidence type="ECO:0000256" key="1">
    <source>
        <dbReference type="ARBA" id="ARBA00004651"/>
    </source>
</evidence>
<evidence type="ECO:0000313" key="9">
    <source>
        <dbReference type="Ensembl" id="ENSPKIP00000039505.1"/>
    </source>
</evidence>
<feature type="compositionally biased region" description="Basic and acidic residues" evidence="8">
    <location>
        <begin position="512"/>
        <end position="524"/>
    </location>
</feature>
<dbReference type="GeneTree" id="ENSGT01140000282533"/>
<evidence type="ECO:0000256" key="7">
    <source>
        <dbReference type="RuleBase" id="RU910716"/>
    </source>
</evidence>
<dbReference type="GO" id="GO:0005886">
    <property type="term" value="C:plasma membrane"/>
    <property type="evidence" value="ECO:0007669"/>
    <property type="project" value="UniProtKB-SubCell"/>
</dbReference>
<evidence type="ECO:0000256" key="5">
    <source>
        <dbReference type="ARBA" id="ARBA00022989"/>
    </source>
</evidence>
<feature type="compositionally biased region" description="Polar residues" evidence="8">
    <location>
        <begin position="476"/>
        <end position="487"/>
    </location>
</feature>
<keyword evidence="6 7" id="KW-0472">Membrane</keyword>
<evidence type="ECO:0000256" key="8">
    <source>
        <dbReference type="SAM" id="MobiDB-lite"/>
    </source>
</evidence>
<organism evidence="9 10">
    <name type="scientific">Paramormyrops kingsleyae</name>
    <dbReference type="NCBI Taxonomy" id="1676925"/>
    <lineage>
        <taxon>Eukaryota</taxon>
        <taxon>Metazoa</taxon>
        <taxon>Chordata</taxon>
        <taxon>Craniata</taxon>
        <taxon>Vertebrata</taxon>
        <taxon>Euteleostomi</taxon>
        <taxon>Actinopterygii</taxon>
        <taxon>Neopterygii</taxon>
        <taxon>Teleostei</taxon>
        <taxon>Osteoglossocephala</taxon>
        <taxon>Osteoglossomorpha</taxon>
        <taxon>Osteoglossiformes</taxon>
        <taxon>Mormyridae</taxon>
        <taxon>Paramormyrops</taxon>
    </lineage>
</organism>
<keyword evidence="10" id="KW-1185">Reference proteome</keyword>
<feature type="transmembrane region" description="Helical" evidence="7">
    <location>
        <begin position="290"/>
        <end position="309"/>
    </location>
</feature>
<feature type="transmembrane region" description="Helical" evidence="7">
    <location>
        <begin position="21"/>
        <end position="51"/>
    </location>
</feature>
<reference evidence="9" key="2">
    <citation type="submission" date="2025-09" db="UniProtKB">
        <authorList>
            <consortium name="Ensembl"/>
        </authorList>
    </citation>
    <scope>IDENTIFICATION</scope>
</reference>
<feature type="transmembrane region" description="Helical" evidence="7">
    <location>
        <begin position="161"/>
        <end position="183"/>
    </location>
</feature>
<feature type="region of interest" description="Disordered" evidence="8">
    <location>
        <begin position="541"/>
        <end position="613"/>
    </location>
</feature>
<dbReference type="PANTHER" id="PTHR16024:SF15">
    <property type="entry name" value="XK-RELATED PROTEIN 5"/>
    <property type="match status" value="1"/>
</dbReference>
<protein>
    <recommendedName>
        <fullName evidence="7">XK-related protein</fullName>
    </recommendedName>
</protein>
<name>A0A3B3TA13_9TELE</name>
<dbReference type="InterPro" id="IPR018629">
    <property type="entry name" value="XK-rel"/>
</dbReference>
<dbReference type="InterPro" id="IPR050895">
    <property type="entry name" value="XK-related_scramblase"/>
</dbReference>
<feature type="transmembrane region" description="Helical" evidence="7">
    <location>
        <begin position="258"/>
        <end position="278"/>
    </location>
</feature>
<proteinExistence type="inferred from homology"/>
<reference evidence="9" key="1">
    <citation type="submission" date="2025-08" db="UniProtKB">
        <authorList>
            <consortium name="Ensembl"/>
        </authorList>
    </citation>
    <scope>IDENTIFICATION</scope>
</reference>
<dbReference type="OrthoDB" id="6348184at2759"/>
<dbReference type="KEGG" id="pki:111855378"/>
<evidence type="ECO:0000256" key="4">
    <source>
        <dbReference type="ARBA" id="ARBA00022692"/>
    </source>
</evidence>